<organism evidence="2 3">
    <name type="scientific">Candidatus Tagabacteria bacterium RIFCSPLOWO2_01_FULL_42_9</name>
    <dbReference type="NCBI Taxonomy" id="1802296"/>
    <lineage>
        <taxon>Bacteria</taxon>
        <taxon>Candidatus Tagaibacteriota</taxon>
    </lineage>
</organism>
<evidence type="ECO:0000256" key="1">
    <source>
        <dbReference type="SAM" id="Phobius"/>
    </source>
</evidence>
<gene>
    <name evidence="2" type="ORF">A3A10_00505</name>
</gene>
<comment type="caution">
    <text evidence="2">The sequence shown here is derived from an EMBL/GenBank/DDBJ whole genome shotgun (WGS) entry which is preliminary data.</text>
</comment>
<evidence type="ECO:0000313" key="2">
    <source>
        <dbReference type="EMBL" id="OHA15388.1"/>
    </source>
</evidence>
<evidence type="ECO:0000313" key="3">
    <source>
        <dbReference type="Proteomes" id="UP000178116"/>
    </source>
</evidence>
<sequence>MDGEIIREIIIATITAIISGYISIQIFKDKLKFKILQTERAQIIKEIYFQFHEVKNALSTFANKISRYEKNRAEKPTNEEYLEYDQKVVALRKNIQRHAIFFPDSLVKEMLSKVASFQVGPSTAHMGHQAAYDEASVKFRTEQYFEMVRLLSGSVLRPLEVEFKKILGIELEEGTQ</sequence>
<accession>A0A1G2LUT3</accession>
<keyword evidence="1" id="KW-0812">Transmembrane</keyword>
<keyword evidence="1" id="KW-0472">Membrane</keyword>
<name>A0A1G2LUT3_9BACT</name>
<protein>
    <submittedName>
        <fullName evidence="2">Uncharacterized protein</fullName>
    </submittedName>
</protein>
<reference evidence="2 3" key="1">
    <citation type="journal article" date="2016" name="Nat. Commun.">
        <title>Thousands of microbial genomes shed light on interconnected biogeochemical processes in an aquifer system.</title>
        <authorList>
            <person name="Anantharaman K."/>
            <person name="Brown C.T."/>
            <person name="Hug L.A."/>
            <person name="Sharon I."/>
            <person name="Castelle C.J."/>
            <person name="Probst A.J."/>
            <person name="Thomas B.C."/>
            <person name="Singh A."/>
            <person name="Wilkins M.J."/>
            <person name="Karaoz U."/>
            <person name="Brodie E.L."/>
            <person name="Williams K.H."/>
            <person name="Hubbard S.S."/>
            <person name="Banfield J.F."/>
        </authorList>
    </citation>
    <scope>NUCLEOTIDE SEQUENCE [LARGE SCALE GENOMIC DNA]</scope>
</reference>
<dbReference type="Proteomes" id="UP000178116">
    <property type="component" value="Unassembled WGS sequence"/>
</dbReference>
<feature type="transmembrane region" description="Helical" evidence="1">
    <location>
        <begin position="6"/>
        <end position="27"/>
    </location>
</feature>
<keyword evidence="1" id="KW-1133">Transmembrane helix</keyword>
<dbReference type="AlphaFoldDB" id="A0A1G2LUT3"/>
<proteinExistence type="predicted"/>
<dbReference type="EMBL" id="MHRA01000022">
    <property type="protein sequence ID" value="OHA15388.1"/>
    <property type="molecule type" value="Genomic_DNA"/>
</dbReference>